<reference evidence="6 7" key="1">
    <citation type="submission" date="2019-12" db="EMBL/GenBank/DDBJ databases">
        <title>Snethiella sp. nov. sp. isolated from sea sand.</title>
        <authorList>
            <person name="Kim J."/>
            <person name="Jeong S.E."/>
            <person name="Jung H.S."/>
            <person name="Jeon C.O."/>
        </authorList>
    </citation>
    <scope>NUCLEOTIDE SEQUENCE [LARGE SCALE GENOMIC DNA]</scope>
    <source>
        <strain evidence="6 7">DP05</strain>
    </source>
</reference>
<evidence type="ECO:0000256" key="4">
    <source>
        <dbReference type="HAMAP-Rule" id="MF_00923"/>
    </source>
</evidence>
<evidence type="ECO:0000259" key="5">
    <source>
        <dbReference type="Pfam" id="PF13360"/>
    </source>
</evidence>
<sequence>MMPPPRRMSKAAWPSFWPRLRVRERMRLHPASRISFQRVTRPTLVGAALLTLGACSWFGNDEPPPLPGDRISILSLEQTLEADAGLADLEVRLPAPYENANWPQAGGIPSHTLYHLELGDELKEAWRVDIGDGSDDESRMFSSPVIANGNVYVMDASSTVTAYSAEDGKKLWERNLTPEDEDEGSIGGGVSYEYGRLFATTSYGDIIALDGENGEIIWKTSLNVPVRAAPTIAEEQVFAITFDSRIFALDAATGEINWNFEGGVETTGLLGAASPAFANSTVVVPFASGEVYALRAGNGQPAWSEQLVRRRSYSSLTSLTDINAFPVIDRGVVYAASYSGRMIAVDLRSGNRLWDQEISTLQTPWVAGDFLFVVTTDGDLVCMSRRNGLIRWVRPLGKYEDPEEKRDLIIWTGPILVSDRLVLVSNYGVAVSVSPYDGKVLGQIELSDNASIPPVVAGNTLYILTDNADLVALR</sequence>
<feature type="domain" description="Pyrrolo-quinoline quinone repeat" evidence="5">
    <location>
        <begin position="157"/>
        <end position="392"/>
    </location>
</feature>
<dbReference type="GO" id="GO:0051205">
    <property type="term" value="P:protein insertion into membrane"/>
    <property type="evidence" value="ECO:0007669"/>
    <property type="project" value="UniProtKB-UniRule"/>
</dbReference>
<keyword evidence="3 4" id="KW-0998">Cell outer membrane</keyword>
<evidence type="ECO:0000313" key="6">
    <source>
        <dbReference type="EMBL" id="MZR30978.1"/>
    </source>
</evidence>
<organism evidence="6 7">
    <name type="scientific">Sneathiella litorea</name>
    <dbReference type="NCBI Taxonomy" id="2606216"/>
    <lineage>
        <taxon>Bacteria</taxon>
        <taxon>Pseudomonadati</taxon>
        <taxon>Pseudomonadota</taxon>
        <taxon>Alphaproteobacteria</taxon>
        <taxon>Sneathiellales</taxon>
        <taxon>Sneathiellaceae</taxon>
        <taxon>Sneathiella</taxon>
    </lineage>
</organism>
<comment type="subcellular location">
    <subcellularLocation>
        <location evidence="4">Cell outer membrane</location>
    </subcellularLocation>
</comment>
<dbReference type="AlphaFoldDB" id="A0A6L8W7E0"/>
<dbReference type="HAMAP" id="MF_00923">
    <property type="entry name" value="OM_assembly_BamB"/>
    <property type="match status" value="1"/>
</dbReference>
<evidence type="ECO:0000256" key="2">
    <source>
        <dbReference type="ARBA" id="ARBA00023136"/>
    </source>
</evidence>
<keyword evidence="2 4" id="KW-0472">Membrane</keyword>
<dbReference type="EMBL" id="WTUW01000002">
    <property type="protein sequence ID" value="MZR30978.1"/>
    <property type="molecule type" value="Genomic_DNA"/>
</dbReference>
<comment type="function">
    <text evidence="4">Part of the outer membrane protein assembly complex, which is involved in assembly and insertion of beta-barrel proteins into the outer membrane.</text>
</comment>
<dbReference type="PANTHER" id="PTHR34512:SF30">
    <property type="entry name" value="OUTER MEMBRANE PROTEIN ASSEMBLY FACTOR BAMB"/>
    <property type="match status" value="1"/>
</dbReference>
<dbReference type="GO" id="GO:0009279">
    <property type="term" value="C:cell outer membrane"/>
    <property type="evidence" value="ECO:0007669"/>
    <property type="project" value="UniProtKB-SubCell"/>
</dbReference>
<dbReference type="InterPro" id="IPR002372">
    <property type="entry name" value="PQQ_rpt_dom"/>
</dbReference>
<dbReference type="PANTHER" id="PTHR34512">
    <property type="entry name" value="CELL SURFACE PROTEIN"/>
    <property type="match status" value="1"/>
</dbReference>
<keyword evidence="7" id="KW-1185">Reference proteome</keyword>
<comment type="subunit">
    <text evidence="4">Part of the Bam complex.</text>
</comment>
<keyword evidence="1 4" id="KW-0732">Signal</keyword>
<dbReference type="InterPro" id="IPR017687">
    <property type="entry name" value="BamB"/>
</dbReference>
<dbReference type="Proteomes" id="UP000476030">
    <property type="component" value="Unassembled WGS sequence"/>
</dbReference>
<gene>
    <name evidence="4" type="primary">bamB</name>
    <name evidence="6" type="ORF">GQE98_10065</name>
</gene>
<dbReference type="SMART" id="SM00564">
    <property type="entry name" value="PQQ"/>
    <property type="match status" value="6"/>
</dbReference>
<evidence type="ECO:0000256" key="1">
    <source>
        <dbReference type="ARBA" id="ARBA00022729"/>
    </source>
</evidence>
<comment type="similarity">
    <text evidence="4">Belongs to the BamB family.</text>
</comment>
<evidence type="ECO:0000313" key="7">
    <source>
        <dbReference type="Proteomes" id="UP000476030"/>
    </source>
</evidence>
<evidence type="ECO:0000256" key="3">
    <source>
        <dbReference type="ARBA" id="ARBA00023237"/>
    </source>
</evidence>
<dbReference type="Pfam" id="PF13360">
    <property type="entry name" value="PQQ_2"/>
    <property type="match status" value="1"/>
</dbReference>
<comment type="caution">
    <text evidence="6">The sequence shown here is derived from an EMBL/GenBank/DDBJ whole genome shotgun (WGS) entry which is preliminary data.</text>
</comment>
<dbReference type="InterPro" id="IPR018391">
    <property type="entry name" value="PQQ_b-propeller_rpt"/>
</dbReference>
<proteinExistence type="inferred from homology"/>
<accession>A0A6L8W7E0</accession>
<name>A0A6L8W7E0_9PROT</name>
<dbReference type="Gene3D" id="2.130.10.10">
    <property type="entry name" value="YVTN repeat-like/Quinoprotein amine dehydrogenase"/>
    <property type="match status" value="1"/>
</dbReference>
<dbReference type="GO" id="GO:0043165">
    <property type="term" value="P:Gram-negative-bacterium-type cell outer membrane assembly"/>
    <property type="evidence" value="ECO:0007669"/>
    <property type="project" value="UniProtKB-UniRule"/>
</dbReference>
<protein>
    <recommendedName>
        <fullName evidence="4">Outer membrane protein assembly factor BamB</fullName>
    </recommendedName>
</protein>
<dbReference type="SUPFAM" id="SSF50998">
    <property type="entry name" value="Quinoprotein alcohol dehydrogenase-like"/>
    <property type="match status" value="1"/>
</dbReference>
<dbReference type="InterPro" id="IPR011047">
    <property type="entry name" value="Quinoprotein_ADH-like_sf"/>
</dbReference>
<dbReference type="InterPro" id="IPR015943">
    <property type="entry name" value="WD40/YVTN_repeat-like_dom_sf"/>
</dbReference>